<dbReference type="GO" id="GO:0006740">
    <property type="term" value="P:NADPH regeneration"/>
    <property type="evidence" value="ECO:0007669"/>
    <property type="project" value="TreeGrafter"/>
</dbReference>
<evidence type="ECO:0000313" key="16">
    <source>
        <dbReference type="Proteomes" id="UP000015102"/>
    </source>
</evidence>
<evidence type="ECO:0000256" key="10">
    <source>
        <dbReference type="ARBA" id="ARBA00023136"/>
    </source>
</evidence>
<evidence type="ECO:0000256" key="9">
    <source>
        <dbReference type="ARBA" id="ARBA00023027"/>
    </source>
</evidence>
<evidence type="ECO:0000259" key="13">
    <source>
        <dbReference type="Pfam" id="PF01262"/>
    </source>
</evidence>
<evidence type="ECO:0000256" key="7">
    <source>
        <dbReference type="ARBA" id="ARBA00022967"/>
    </source>
</evidence>
<dbReference type="STRING" id="36166.T1GQP9"/>
<dbReference type="EC" id="7.1.1.1" evidence="2"/>
<dbReference type="AlphaFoldDB" id="T1GQP9"/>
<reference evidence="15" key="2">
    <citation type="submission" date="2015-06" db="UniProtKB">
        <authorList>
            <consortium name="EnsemblMetazoa"/>
        </authorList>
    </citation>
    <scope>IDENTIFICATION</scope>
</reference>
<keyword evidence="16" id="KW-1185">Reference proteome</keyword>
<dbReference type="Pfam" id="PF12769">
    <property type="entry name" value="PNTB_4TM"/>
    <property type="match status" value="1"/>
</dbReference>
<keyword evidence="10 12" id="KW-0472">Membrane</keyword>
<keyword evidence="3" id="KW-1003">Cell membrane</keyword>
<dbReference type="Proteomes" id="UP000015102">
    <property type="component" value="Unassembled WGS sequence"/>
</dbReference>
<sequence>MKPGSVIVDLAAEQGGNVETTVPGKVVTVHDVVHIGITDFPSRLPTQSSSLYANNISKFLLSIGEKNHFNINLNDEVVRGSVVLHNGQLLWPPPAPSPPPVQAKPVQSENVETLTAKPVKEVSAFRNTLNSSLVCTAGLSTALGLGAISPNHNFTTMVTVFGLSGIVVTNAISGITAVGGLLLMGGGLYPSNQVEALSAAAAFVSFINIGGGFLITQRMLDMFKRPGDQKEYNILYGIPALMFLGGYGWAAFEVKLGLHSVSIFSYLYPVDNPKFVGIFVY</sequence>
<proteinExistence type="predicted"/>
<dbReference type="HOGENOM" id="CLU_080185_0_0_1"/>
<organism evidence="15 16">
    <name type="scientific">Megaselia scalaris</name>
    <name type="common">Humpbacked fly</name>
    <name type="synonym">Phora scalaris</name>
    <dbReference type="NCBI Taxonomy" id="36166"/>
    <lineage>
        <taxon>Eukaryota</taxon>
        <taxon>Metazoa</taxon>
        <taxon>Ecdysozoa</taxon>
        <taxon>Arthropoda</taxon>
        <taxon>Hexapoda</taxon>
        <taxon>Insecta</taxon>
        <taxon>Pterygota</taxon>
        <taxon>Neoptera</taxon>
        <taxon>Endopterygota</taxon>
        <taxon>Diptera</taxon>
        <taxon>Brachycera</taxon>
        <taxon>Muscomorpha</taxon>
        <taxon>Platypezoidea</taxon>
        <taxon>Phoridae</taxon>
        <taxon>Megaseliini</taxon>
        <taxon>Megaselia</taxon>
    </lineage>
</organism>
<keyword evidence="5 12" id="KW-0812">Transmembrane</keyword>
<dbReference type="SUPFAM" id="SSF51735">
    <property type="entry name" value="NAD(P)-binding Rossmann-fold domains"/>
    <property type="match status" value="1"/>
</dbReference>
<dbReference type="GO" id="GO:0005743">
    <property type="term" value="C:mitochondrial inner membrane"/>
    <property type="evidence" value="ECO:0007669"/>
    <property type="project" value="TreeGrafter"/>
</dbReference>
<dbReference type="Pfam" id="PF01262">
    <property type="entry name" value="AlaDh_PNT_C"/>
    <property type="match status" value="1"/>
</dbReference>
<keyword evidence="6" id="KW-0521">NADP</keyword>
<evidence type="ECO:0000256" key="12">
    <source>
        <dbReference type="SAM" id="Phobius"/>
    </source>
</evidence>
<dbReference type="PANTHER" id="PTHR10160">
    <property type="entry name" value="NAD(P) TRANSHYDROGENASE"/>
    <property type="match status" value="1"/>
</dbReference>
<protein>
    <recommendedName>
        <fullName evidence="2">proton-translocating NAD(P)(+) transhydrogenase</fullName>
        <ecNumber evidence="2">7.1.1.1</ecNumber>
    </recommendedName>
</protein>
<comment type="subcellular location">
    <subcellularLocation>
        <location evidence="1">Cell inner membrane</location>
        <topology evidence="1">Multi-pass membrane protein</topology>
    </subcellularLocation>
</comment>
<dbReference type="InterPro" id="IPR007698">
    <property type="entry name" value="AlaDH/PNT_NAD(H)-bd"/>
</dbReference>
<dbReference type="PANTHER" id="PTHR10160:SF19">
    <property type="entry name" value="PROTON-TRANSLOCATING NAD(P)(+) TRANSHYDROGENASE"/>
    <property type="match status" value="1"/>
</dbReference>
<evidence type="ECO:0000256" key="6">
    <source>
        <dbReference type="ARBA" id="ARBA00022857"/>
    </source>
</evidence>
<dbReference type="InterPro" id="IPR036291">
    <property type="entry name" value="NAD(P)-bd_dom_sf"/>
</dbReference>
<evidence type="ECO:0000256" key="8">
    <source>
        <dbReference type="ARBA" id="ARBA00022989"/>
    </source>
</evidence>
<feature type="domain" description="Alanine dehydrogenase/pyridine nucleotide transhydrogenase NAD(H)-binding" evidence="13">
    <location>
        <begin position="1"/>
        <end position="91"/>
    </location>
</feature>
<accession>T1GQP9</accession>
<dbReference type="OMA" id="IMFASIN"/>
<dbReference type="EMBL" id="CAQQ02167260">
    <property type="status" value="NOT_ANNOTATED_CDS"/>
    <property type="molecule type" value="Genomic_DNA"/>
</dbReference>
<name>T1GQP9_MEGSC</name>
<evidence type="ECO:0000313" key="15">
    <source>
        <dbReference type="EnsemblMetazoa" id="MESCA005960-PA"/>
    </source>
</evidence>
<evidence type="ECO:0000256" key="2">
    <source>
        <dbReference type="ARBA" id="ARBA00012943"/>
    </source>
</evidence>
<dbReference type="GO" id="GO:0050661">
    <property type="term" value="F:NADP binding"/>
    <property type="evidence" value="ECO:0007669"/>
    <property type="project" value="TreeGrafter"/>
</dbReference>
<feature type="transmembrane region" description="Helical" evidence="12">
    <location>
        <begin position="160"/>
        <end position="184"/>
    </location>
</feature>
<evidence type="ECO:0000256" key="4">
    <source>
        <dbReference type="ARBA" id="ARBA00022519"/>
    </source>
</evidence>
<evidence type="ECO:0000256" key="3">
    <source>
        <dbReference type="ARBA" id="ARBA00022475"/>
    </source>
</evidence>
<keyword evidence="7" id="KW-1278">Translocase</keyword>
<reference evidence="16" key="1">
    <citation type="submission" date="2013-02" db="EMBL/GenBank/DDBJ databases">
        <authorList>
            <person name="Hughes D."/>
        </authorList>
    </citation>
    <scope>NUCLEOTIDE SEQUENCE</scope>
    <source>
        <strain>Durham</strain>
        <strain evidence="16">NC isolate 2 -- Noor lab</strain>
    </source>
</reference>
<keyword evidence="8 12" id="KW-1133">Transmembrane helix</keyword>
<keyword evidence="4" id="KW-0997">Cell inner membrane</keyword>
<dbReference type="Gene3D" id="3.40.50.720">
    <property type="entry name" value="NAD(P)-binding Rossmann-like Domain"/>
    <property type="match status" value="1"/>
</dbReference>
<dbReference type="GO" id="GO:0005886">
    <property type="term" value="C:plasma membrane"/>
    <property type="evidence" value="ECO:0007669"/>
    <property type="project" value="UniProtKB-SubCell"/>
</dbReference>
<evidence type="ECO:0000256" key="1">
    <source>
        <dbReference type="ARBA" id="ARBA00004429"/>
    </source>
</evidence>
<dbReference type="GO" id="GO:0008750">
    <property type="term" value="F:proton-translocating NAD(P)+ transhydrogenase activity"/>
    <property type="evidence" value="ECO:0007669"/>
    <property type="project" value="UniProtKB-EC"/>
</dbReference>
<evidence type="ECO:0000259" key="14">
    <source>
        <dbReference type="Pfam" id="PF12769"/>
    </source>
</evidence>
<feature type="transmembrane region" description="Helical" evidence="12">
    <location>
        <begin position="234"/>
        <end position="252"/>
    </location>
</feature>
<dbReference type="EMBL" id="CAQQ02167259">
    <property type="status" value="NOT_ANNOTATED_CDS"/>
    <property type="molecule type" value="Genomic_DNA"/>
</dbReference>
<evidence type="ECO:0000256" key="5">
    <source>
        <dbReference type="ARBA" id="ARBA00022692"/>
    </source>
</evidence>
<dbReference type="InterPro" id="IPR024605">
    <property type="entry name" value="NADP_transhyd_a_C"/>
</dbReference>
<keyword evidence="9" id="KW-0520">NAD</keyword>
<dbReference type="EnsemblMetazoa" id="MESCA005960-RA">
    <property type="protein sequence ID" value="MESCA005960-PA"/>
    <property type="gene ID" value="MESCA005960"/>
</dbReference>
<feature type="domain" description="NAD(P) transhydrogenase alpha subunit C-terminal" evidence="14">
    <location>
        <begin position="167"/>
        <end position="225"/>
    </location>
</feature>
<evidence type="ECO:0000256" key="11">
    <source>
        <dbReference type="ARBA" id="ARBA00048202"/>
    </source>
</evidence>
<feature type="transmembrane region" description="Helical" evidence="12">
    <location>
        <begin position="196"/>
        <end position="214"/>
    </location>
</feature>
<comment type="catalytic activity">
    <reaction evidence="11">
        <text>NAD(+) + NADPH + H(+)(in) = NADH + NADP(+) + H(+)(out)</text>
        <dbReference type="Rhea" id="RHEA:47992"/>
        <dbReference type="ChEBI" id="CHEBI:15378"/>
        <dbReference type="ChEBI" id="CHEBI:57540"/>
        <dbReference type="ChEBI" id="CHEBI:57783"/>
        <dbReference type="ChEBI" id="CHEBI:57945"/>
        <dbReference type="ChEBI" id="CHEBI:58349"/>
        <dbReference type="EC" id="7.1.1.1"/>
    </reaction>
</comment>